<dbReference type="Proteomes" id="UP000034805">
    <property type="component" value="Unassembled WGS sequence"/>
</dbReference>
<evidence type="ECO:0000313" key="5">
    <source>
        <dbReference type="Proteomes" id="UP000034805"/>
    </source>
</evidence>
<dbReference type="FunFam" id="2.60.120.200:FF:000021">
    <property type="entry name" value="Galectin"/>
    <property type="match status" value="1"/>
</dbReference>
<dbReference type="PROSITE" id="PS51304">
    <property type="entry name" value="GALECTIN"/>
    <property type="match status" value="1"/>
</dbReference>
<keyword evidence="1 2" id="KW-0430">Lectin</keyword>
<dbReference type="Gene3D" id="2.60.120.200">
    <property type="match status" value="1"/>
</dbReference>
<dbReference type="EMBL" id="JARO02009675">
    <property type="protein sequence ID" value="KPP61368.1"/>
    <property type="molecule type" value="Genomic_DNA"/>
</dbReference>
<sequence>MGCKPALLFKSIQGALKKASLGCSDNGTEHLDTVGAMTLRVRNMRVPHFCSQFEASCPDGLCPGWSIILKGEPVSEASKFEINFMCERDDRIAFHFNPRFTESDIVCNSFMSNRWGQEERCNNFPFGADEPFQIEIYSDNENFHVYIDDTKIMQYKHRVEDLKTITKVQVANDVNISSLEITKKPFY</sequence>
<dbReference type="Pfam" id="PF00337">
    <property type="entry name" value="Gal-bind_lectin"/>
    <property type="match status" value="1"/>
</dbReference>
<dbReference type="InterPro" id="IPR001079">
    <property type="entry name" value="Galectin_CRD"/>
</dbReference>
<dbReference type="AlphaFoldDB" id="A0A0P7UP80"/>
<dbReference type="STRING" id="113540.ENSSFOP00015059762"/>
<proteinExistence type="predicted"/>
<evidence type="ECO:0000256" key="2">
    <source>
        <dbReference type="RuleBase" id="RU102079"/>
    </source>
</evidence>
<organism evidence="4 5">
    <name type="scientific">Scleropages formosus</name>
    <name type="common">Asian bonytongue</name>
    <name type="synonym">Osteoglossum formosum</name>
    <dbReference type="NCBI Taxonomy" id="113540"/>
    <lineage>
        <taxon>Eukaryota</taxon>
        <taxon>Metazoa</taxon>
        <taxon>Chordata</taxon>
        <taxon>Craniata</taxon>
        <taxon>Vertebrata</taxon>
        <taxon>Euteleostomi</taxon>
        <taxon>Actinopterygii</taxon>
        <taxon>Neopterygii</taxon>
        <taxon>Teleostei</taxon>
        <taxon>Osteoglossocephala</taxon>
        <taxon>Osteoglossomorpha</taxon>
        <taxon>Osteoglossiformes</taxon>
        <taxon>Osteoglossidae</taxon>
        <taxon>Scleropages</taxon>
    </lineage>
</organism>
<protein>
    <recommendedName>
        <fullName evidence="2">Galectin</fullName>
    </recommendedName>
</protein>
<dbReference type="InterPro" id="IPR013320">
    <property type="entry name" value="ConA-like_dom_sf"/>
</dbReference>
<name>A0A0P7UP80_SCLFO</name>
<feature type="domain" description="Galectin" evidence="3">
    <location>
        <begin position="53"/>
        <end position="182"/>
    </location>
</feature>
<dbReference type="GO" id="GO:0030246">
    <property type="term" value="F:carbohydrate binding"/>
    <property type="evidence" value="ECO:0007669"/>
    <property type="project" value="UniProtKB-UniRule"/>
</dbReference>
<dbReference type="PANTHER" id="PTHR11346:SF21">
    <property type="entry name" value="GRIFIN"/>
    <property type="match status" value="1"/>
</dbReference>
<dbReference type="SMART" id="SM00908">
    <property type="entry name" value="Gal-bind_lectin"/>
    <property type="match status" value="1"/>
</dbReference>
<dbReference type="CDD" id="cd00070">
    <property type="entry name" value="GLECT"/>
    <property type="match status" value="1"/>
</dbReference>
<gene>
    <name evidence="4" type="ORF">Z043_120540</name>
</gene>
<reference evidence="4 5" key="1">
    <citation type="submission" date="2015-08" db="EMBL/GenBank/DDBJ databases">
        <title>The genome of the Asian arowana (Scleropages formosus).</title>
        <authorList>
            <person name="Tan M.H."/>
            <person name="Gan H.M."/>
            <person name="Croft L.J."/>
            <person name="Austin C.M."/>
        </authorList>
    </citation>
    <scope>NUCLEOTIDE SEQUENCE [LARGE SCALE GENOMIC DNA]</scope>
    <source>
        <strain evidence="4">Aro1</strain>
    </source>
</reference>
<accession>A0A0P7UP80</accession>
<dbReference type="SMART" id="SM00276">
    <property type="entry name" value="GLECT"/>
    <property type="match status" value="1"/>
</dbReference>
<dbReference type="InterPro" id="IPR044156">
    <property type="entry name" value="Galectin-like"/>
</dbReference>
<evidence type="ECO:0000259" key="3">
    <source>
        <dbReference type="PROSITE" id="PS51304"/>
    </source>
</evidence>
<evidence type="ECO:0000256" key="1">
    <source>
        <dbReference type="ARBA" id="ARBA00022734"/>
    </source>
</evidence>
<evidence type="ECO:0000313" key="4">
    <source>
        <dbReference type="EMBL" id="KPP61368.1"/>
    </source>
</evidence>
<dbReference type="PANTHER" id="PTHR11346">
    <property type="entry name" value="GALECTIN"/>
    <property type="match status" value="1"/>
</dbReference>
<dbReference type="SUPFAM" id="SSF49899">
    <property type="entry name" value="Concanavalin A-like lectins/glucanases"/>
    <property type="match status" value="1"/>
</dbReference>
<comment type="caution">
    <text evidence="4">The sequence shown here is derived from an EMBL/GenBank/DDBJ whole genome shotgun (WGS) entry which is preliminary data.</text>
</comment>